<reference evidence="2 3" key="1">
    <citation type="journal article" date="2019" name="Int. J. Syst. Evol. Microbiol.">
        <title>The Global Catalogue of Microorganisms (GCM) 10K type strain sequencing project: providing services to taxonomists for standard genome sequencing and annotation.</title>
        <authorList>
            <consortium name="The Broad Institute Genomics Platform"/>
            <consortium name="The Broad Institute Genome Sequencing Center for Infectious Disease"/>
            <person name="Wu L."/>
            <person name="Ma J."/>
        </authorList>
    </citation>
    <scope>NUCLEOTIDE SEQUENCE [LARGE SCALE GENOMIC DNA]</scope>
    <source>
        <strain evidence="2 3">CGMCC 1.10594</strain>
    </source>
</reference>
<name>A0ABD6CV14_9EURY</name>
<dbReference type="Proteomes" id="UP001597075">
    <property type="component" value="Unassembled WGS sequence"/>
</dbReference>
<dbReference type="EMBL" id="JBHUDL010000005">
    <property type="protein sequence ID" value="MFD1632880.1"/>
    <property type="molecule type" value="Genomic_DNA"/>
</dbReference>
<keyword evidence="2" id="KW-0489">Methyltransferase</keyword>
<evidence type="ECO:0000313" key="3">
    <source>
        <dbReference type="Proteomes" id="UP001597075"/>
    </source>
</evidence>
<dbReference type="PANTHER" id="PTHR43036">
    <property type="entry name" value="OSJNBB0011N17.9 PROTEIN"/>
    <property type="match status" value="1"/>
</dbReference>
<keyword evidence="2" id="KW-0808">Transferase</keyword>
<dbReference type="Gene3D" id="3.40.50.150">
    <property type="entry name" value="Vaccinia Virus protein VP39"/>
    <property type="match status" value="1"/>
</dbReference>
<comment type="caution">
    <text evidence="2">The sequence shown here is derived from an EMBL/GenBank/DDBJ whole genome shotgun (WGS) entry which is preliminary data.</text>
</comment>
<gene>
    <name evidence="2" type="ORF">ACFSBJ_03890</name>
</gene>
<protein>
    <submittedName>
        <fullName evidence="2">Class I SAM-dependent methyltransferase</fullName>
        <ecNumber evidence="2">2.1.1.-</ecNumber>
    </submittedName>
</protein>
<dbReference type="EC" id="2.1.1.-" evidence="2"/>
<sequence length="204" mass="22739">MDVLSAAGRQKRDDRDDGDFYDRPRYVTHADDAFCQRLTTLYDELMAPGDRVFDAMGSWVSHLPAADLDYVIGHGLNADELAANDRYDEWFVQDFNEDQSLPLGDEAVDIVCCALSVQYLQYPEAICSEFDRVLDDDGAVVVSFTNRMFPRKAIRAWRSASMAERSDLVASYLRAGGLTVTDRIAEDGATDPFYAAVGRSGTTH</sequence>
<dbReference type="RefSeq" id="WP_256406634.1">
    <property type="nucleotide sequence ID" value="NZ_CP187152.1"/>
</dbReference>
<accession>A0ABD6CV14</accession>
<feature type="domain" description="Methyltransferase type 11" evidence="1">
    <location>
        <begin position="90"/>
        <end position="142"/>
    </location>
</feature>
<proteinExistence type="predicted"/>
<dbReference type="AlphaFoldDB" id="A0ABD6CV14"/>
<dbReference type="InterPro" id="IPR013216">
    <property type="entry name" value="Methyltransf_11"/>
</dbReference>
<dbReference type="GO" id="GO:0032259">
    <property type="term" value="P:methylation"/>
    <property type="evidence" value="ECO:0007669"/>
    <property type="project" value="UniProtKB-KW"/>
</dbReference>
<dbReference type="PANTHER" id="PTHR43036:SF2">
    <property type="entry name" value="OS04G0481300 PROTEIN"/>
    <property type="match status" value="1"/>
</dbReference>
<evidence type="ECO:0000313" key="2">
    <source>
        <dbReference type="EMBL" id="MFD1632880.1"/>
    </source>
</evidence>
<dbReference type="SUPFAM" id="SSF53335">
    <property type="entry name" value="S-adenosyl-L-methionine-dependent methyltransferases"/>
    <property type="match status" value="1"/>
</dbReference>
<keyword evidence="3" id="KW-1185">Reference proteome</keyword>
<dbReference type="InterPro" id="IPR029063">
    <property type="entry name" value="SAM-dependent_MTases_sf"/>
</dbReference>
<dbReference type="Pfam" id="PF08241">
    <property type="entry name" value="Methyltransf_11"/>
    <property type="match status" value="1"/>
</dbReference>
<evidence type="ECO:0000259" key="1">
    <source>
        <dbReference type="Pfam" id="PF08241"/>
    </source>
</evidence>
<organism evidence="2 3">
    <name type="scientific">Haloplanus ruber</name>
    <dbReference type="NCBI Taxonomy" id="869892"/>
    <lineage>
        <taxon>Archaea</taxon>
        <taxon>Methanobacteriati</taxon>
        <taxon>Methanobacteriota</taxon>
        <taxon>Stenosarchaea group</taxon>
        <taxon>Halobacteria</taxon>
        <taxon>Halobacteriales</taxon>
        <taxon>Haloferacaceae</taxon>
        <taxon>Haloplanus</taxon>
    </lineage>
</organism>
<dbReference type="GO" id="GO:0008168">
    <property type="term" value="F:methyltransferase activity"/>
    <property type="evidence" value="ECO:0007669"/>
    <property type="project" value="UniProtKB-KW"/>
</dbReference>